<feature type="signal peptide" evidence="1">
    <location>
        <begin position="1"/>
        <end position="23"/>
    </location>
</feature>
<keyword evidence="1" id="KW-0732">Signal</keyword>
<dbReference type="Proteomes" id="UP000034893">
    <property type="component" value="Unassembled WGS sequence"/>
</dbReference>
<proteinExistence type="predicted"/>
<evidence type="ECO:0000313" key="2">
    <source>
        <dbReference type="EMBL" id="KKQ89292.1"/>
    </source>
</evidence>
<evidence type="ECO:0000256" key="1">
    <source>
        <dbReference type="SAM" id="SignalP"/>
    </source>
</evidence>
<accession>A0A0G0LE09</accession>
<dbReference type="EMBL" id="LBVP01000017">
    <property type="protein sequence ID" value="KKQ89292.1"/>
    <property type="molecule type" value="Genomic_DNA"/>
</dbReference>
<name>A0A0G0LE09_9BACT</name>
<feature type="chain" id="PRO_5002533378" evidence="1">
    <location>
        <begin position="24"/>
        <end position="443"/>
    </location>
</feature>
<protein>
    <submittedName>
        <fullName evidence="2">Uncharacterized protein</fullName>
    </submittedName>
</protein>
<gene>
    <name evidence="2" type="ORF">UT12_C0017G0013</name>
</gene>
<sequence>MNFKRLVGASVLSGFLVFSPFLAFPASAIFDATVSVVISQSQGITVTIQQPAGTEIDDYTIYRIPAGFDFASGSSFSNGAQIGSGTFTAVFSGTELTFPFVLLNDTNLQGHKFRLRADFAPQPTIIDIFLDGDVTTGHTFRVNTPQSVIFTTPLTTVFNFSAEVGGVPLVTFPTLAGEYTFIVEFYKDTEVVTKTFVTNLPAQTPSGTNVTNDFNGGISINFNRVLGQGGQTTITSSASPPAAGTGEFQLSGVYYDFNTTANIRCPCTVTIPYDPVTTPNPRIYHLEDGVWVDATTSVDTVNHTVTGTVSSFSFFAVGSPNYSVDWQKKIEKFLEKDNPFDIKEDKKLKIEFGLLDADGQKVSPENVTVEVWQILDEGGNPVGPTKTATLTPDLKEKKDQFKAELNLRETELALGTYEIRVIVENTTASQTPDTASFTVVEKH</sequence>
<organism evidence="2 3">
    <name type="scientific">Candidatus Curtissbacteria bacterium GW2011_GWC2_38_9</name>
    <dbReference type="NCBI Taxonomy" id="1618414"/>
    <lineage>
        <taxon>Bacteria</taxon>
        <taxon>Candidatus Curtissiibacteriota</taxon>
    </lineage>
</organism>
<reference evidence="2 3" key="1">
    <citation type="journal article" date="2015" name="Nature">
        <title>rRNA introns, odd ribosomes, and small enigmatic genomes across a large radiation of phyla.</title>
        <authorList>
            <person name="Brown C.T."/>
            <person name="Hug L.A."/>
            <person name="Thomas B.C."/>
            <person name="Sharon I."/>
            <person name="Castelle C.J."/>
            <person name="Singh A."/>
            <person name="Wilkins M.J."/>
            <person name="Williams K.H."/>
            <person name="Banfield J.F."/>
        </authorList>
    </citation>
    <scope>NUCLEOTIDE SEQUENCE [LARGE SCALE GENOMIC DNA]</scope>
</reference>
<dbReference type="AlphaFoldDB" id="A0A0G0LE09"/>
<comment type="caution">
    <text evidence="2">The sequence shown here is derived from an EMBL/GenBank/DDBJ whole genome shotgun (WGS) entry which is preliminary data.</text>
</comment>
<evidence type="ECO:0000313" key="3">
    <source>
        <dbReference type="Proteomes" id="UP000034893"/>
    </source>
</evidence>